<dbReference type="OrthoDB" id="376391at2157"/>
<dbReference type="GeneID" id="33314488"/>
<organism evidence="1 2">
    <name type="scientific">Candidatus Mancarchaeum acidiphilum</name>
    <dbReference type="NCBI Taxonomy" id="1920749"/>
    <lineage>
        <taxon>Archaea</taxon>
        <taxon>Candidatus Micrarchaeota</taxon>
        <taxon>Candidatus Mancarchaeum</taxon>
    </lineage>
</organism>
<dbReference type="AlphaFoldDB" id="A0A218NP63"/>
<protein>
    <submittedName>
        <fullName evidence="1">Uncharacterized protein</fullName>
    </submittedName>
</protein>
<proteinExistence type="predicted"/>
<dbReference type="Proteomes" id="UP000197679">
    <property type="component" value="Chromosome"/>
</dbReference>
<accession>A0A218NP63</accession>
<name>A0A218NP63_9ARCH</name>
<evidence type="ECO:0000313" key="2">
    <source>
        <dbReference type="Proteomes" id="UP000197679"/>
    </source>
</evidence>
<reference evidence="1 2" key="1">
    <citation type="journal article" date="2017" name="Nat. Commun.">
        <title>'ARMAN' archaea depend on association with euryarchaeal host in culture and in situ.</title>
        <authorList>
            <person name="Golyshina O."/>
            <person name="Toshchakov S."/>
            <person name="Makarova K."/>
            <person name="Gavrilov S."/>
            <person name="Korzhenkov A."/>
            <person name="La Cono V."/>
            <person name="Arcadi E."/>
            <person name="Nechitaylo T."/>
            <person name="Ferrer M."/>
            <person name="Kublanov I."/>
            <person name="Wolf Y."/>
            <person name="Yakimov M."/>
            <person name="Golyshin P."/>
            <person name="Slesarev A."/>
            <person name="Kozyavkin S."/>
        </authorList>
    </citation>
    <scope>NUCLEOTIDE SEQUENCE [LARGE SCALE GENOMIC DNA]</scope>
    <source>
        <strain evidence="1 2">Mia14</strain>
    </source>
</reference>
<gene>
    <name evidence="1" type="ORF">Mia14_0952</name>
</gene>
<dbReference type="RefSeq" id="WP_088820519.1">
    <property type="nucleotide sequence ID" value="NZ_CP019964.1"/>
</dbReference>
<evidence type="ECO:0000313" key="1">
    <source>
        <dbReference type="EMBL" id="ASI14224.1"/>
    </source>
</evidence>
<dbReference type="EMBL" id="CP019964">
    <property type="protein sequence ID" value="ASI14224.1"/>
    <property type="molecule type" value="Genomic_DNA"/>
</dbReference>
<sequence length="152" mass="17665">MGLNESKLIESEIILRNLRLTSEVLETRRSMVRWLAISLGIINPGESRLNAIYVFDAILYFQFNEKSDPSVNDLSEYISKNWSAINEKTLRYHLLQFSNLGLISHSKGKYFLVLPEDAKKYDESEWLGNLIDFKINPIKEKVLTVISELKKR</sequence>
<dbReference type="KEGG" id="marh:Mia14_0952"/>
<keyword evidence="2" id="KW-1185">Reference proteome</keyword>